<evidence type="ECO:0000259" key="1">
    <source>
        <dbReference type="Pfam" id="PF08241"/>
    </source>
</evidence>
<evidence type="ECO:0000313" key="3">
    <source>
        <dbReference type="Proteomes" id="UP000178817"/>
    </source>
</evidence>
<dbReference type="PANTHER" id="PTHR43861">
    <property type="entry name" value="TRANS-ACONITATE 2-METHYLTRANSFERASE-RELATED"/>
    <property type="match status" value="1"/>
</dbReference>
<dbReference type="SUPFAM" id="SSF53335">
    <property type="entry name" value="S-adenosyl-L-methionine-dependent methyltransferases"/>
    <property type="match status" value="1"/>
</dbReference>
<dbReference type="EMBL" id="MHUV01000005">
    <property type="protein sequence ID" value="OHA82638.1"/>
    <property type="molecule type" value="Genomic_DNA"/>
</dbReference>
<dbReference type="Pfam" id="PF08241">
    <property type="entry name" value="Methyltransf_11"/>
    <property type="match status" value="1"/>
</dbReference>
<evidence type="ECO:0000313" key="2">
    <source>
        <dbReference type="EMBL" id="OHA82638.1"/>
    </source>
</evidence>
<dbReference type="Gene3D" id="3.40.50.150">
    <property type="entry name" value="Vaccinia Virus protein VP39"/>
    <property type="match status" value="1"/>
</dbReference>
<dbReference type="AlphaFoldDB" id="A0A1G2SCW5"/>
<gene>
    <name evidence="2" type="ORF">A3B07_01750</name>
</gene>
<organism evidence="2 3">
    <name type="scientific">Candidatus Yonathbacteria bacterium RIFCSPLOWO2_01_FULL_43_27</name>
    <dbReference type="NCBI Taxonomy" id="1802726"/>
    <lineage>
        <taxon>Bacteria</taxon>
        <taxon>Candidatus Yonathiibacteriota</taxon>
    </lineage>
</organism>
<proteinExistence type="predicted"/>
<feature type="domain" description="Methyltransferase type 11" evidence="1">
    <location>
        <begin position="60"/>
        <end position="153"/>
    </location>
</feature>
<dbReference type="CDD" id="cd02440">
    <property type="entry name" value="AdoMet_MTases"/>
    <property type="match status" value="1"/>
</dbReference>
<protein>
    <recommendedName>
        <fullName evidence="1">Methyltransferase type 11 domain-containing protein</fullName>
    </recommendedName>
</protein>
<dbReference type="InterPro" id="IPR013216">
    <property type="entry name" value="Methyltransf_11"/>
</dbReference>
<dbReference type="InterPro" id="IPR029063">
    <property type="entry name" value="SAM-dependent_MTases_sf"/>
</dbReference>
<name>A0A1G2SCW5_9BACT</name>
<dbReference type="GO" id="GO:0008757">
    <property type="term" value="F:S-adenosylmethionine-dependent methyltransferase activity"/>
    <property type="evidence" value="ECO:0007669"/>
    <property type="project" value="InterPro"/>
</dbReference>
<dbReference type="STRING" id="1802726.A3B07_01750"/>
<dbReference type="PANTHER" id="PTHR43861:SF1">
    <property type="entry name" value="TRANS-ACONITATE 2-METHYLTRANSFERASE"/>
    <property type="match status" value="1"/>
</dbReference>
<dbReference type="Proteomes" id="UP000178817">
    <property type="component" value="Unassembled WGS sequence"/>
</dbReference>
<accession>A0A1G2SCW5</accession>
<sequence>MTEGKKNEKKVIRATHTTSWGGVAGWYDALLEKGDDTYQTKVVLPNIVRAMNLKKGERVLDLACGQGFFTRAFHLAGTQVQGVDIASDLITRAKKQSPKEIKYFVRSADDLAMFEDNYFEKISIVLAIQNIEAPHKVFKECNRVLTQGGKLYLVLNHPAFRIPKASAWGFDEETKTQYRRIDRYMSESKAVIDMNPSKPGTAETISFHRPLQYYFKILANAGFAVARLEEWLSHRESEKGPRKNAEDRARKEIPLFLFLEAQKIV</sequence>
<comment type="caution">
    <text evidence="2">The sequence shown here is derived from an EMBL/GenBank/DDBJ whole genome shotgun (WGS) entry which is preliminary data.</text>
</comment>
<reference evidence="2 3" key="1">
    <citation type="journal article" date="2016" name="Nat. Commun.">
        <title>Thousands of microbial genomes shed light on interconnected biogeochemical processes in an aquifer system.</title>
        <authorList>
            <person name="Anantharaman K."/>
            <person name="Brown C.T."/>
            <person name="Hug L.A."/>
            <person name="Sharon I."/>
            <person name="Castelle C.J."/>
            <person name="Probst A.J."/>
            <person name="Thomas B.C."/>
            <person name="Singh A."/>
            <person name="Wilkins M.J."/>
            <person name="Karaoz U."/>
            <person name="Brodie E.L."/>
            <person name="Williams K.H."/>
            <person name="Hubbard S.S."/>
            <person name="Banfield J.F."/>
        </authorList>
    </citation>
    <scope>NUCLEOTIDE SEQUENCE [LARGE SCALE GENOMIC DNA]</scope>
</reference>